<dbReference type="EMBL" id="FNGS01000008">
    <property type="protein sequence ID" value="SDM71657.1"/>
    <property type="molecule type" value="Genomic_DNA"/>
</dbReference>
<dbReference type="PROSITE" id="PS51257">
    <property type="entry name" value="PROKAR_LIPOPROTEIN"/>
    <property type="match status" value="1"/>
</dbReference>
<feature type="compositionally biased region" description="Basic and acidic residues" evidence="1">
    <location>
        <begin position="203"/>
        <end position="215"/>
    </location>
</feature>
<sequence length="215" mass="23240">MKNIALVSLVVLSLFTGCKSSREDPAAGFSAQIRNIVPESIIQNLKDRGMPVYEGTAPPKVEGIYVSSPHELFSPYDGDSYSKGYKFNDLKIKFSEQNDKDLSIRADLKGSTTGTGIGAFLSGHGNFFTLFAEIKATDGVVTSTQIRVFSGEWTDTGIKNLYTALIMKDKNDPGETLIPVGQGRILRDSDGLASNSSSFRLATGEEKPSDASNKK</sequence>
<reference evidence="2 3" key="1">
    <citation type="submission" date="2016-10" db="EMBL/GenBank/DDBJ databases">
        <authorList>
            <person name="de Groot N.N."/>
        </authorList>
    </citation>
    <scope>NUCLEOTIDE SEQUENCE [LARGE SCALE GENOMIC DNA]</scope>
    <source>
        <strain evidence="2 3">DSM 21668</strain>
    </source>
</reference>
<protein>
    <recommendedName>
        <fullName evidence="4">Lipoprotein</fullName>
    </recommendedName>
</protein>
<organism evidence="2 3">
    <name type="scientific">Siphonobacter aquaeclarae</name>
    <dbReference type="NCBI Taxonomy" id="563176"/>
    <lineage>
        <taxon>Bacteria</taxon>
        <taxon>Pseudomonadati</taxon>
        <taxon>Bacteroidota</taxon>
        <taxon>Cytophagia</taxon>
        <taxon>Cytophagales</taxon>
        <taxon>Cytophagaceae</taxon>
        <taxon>Siphonobacter</taxon>
    </lineage>
</organism>
<accession>A0A1G9VHV6</accession>
<evidence type="ECO:0008006" key="4">
    <source>
        <dbReference type="Google" id="ProtNLM"/>
    </source>
</evidence>
<dbReference type="RefSeq" id="WP_093207426.1">
    <property type="nucleotide sequence ID" value="NZ_FNGS01000008.1"/>
</dbReference>
<keyword evidence="3" id="KW-1185">Reference proteome</keyword>
<dbReference type="Proteomes" id="UP000198901">
    <property type="component" value="Unassembled WGS sequence"/>
</dbReference>
<proteinExistence type="predicted"/>
<evidence type="ECO:0000256" key="1">
    <source>
        <dbReference type="SAM" id="MobiDB-lite"/>
    </source>
</evidence>
<evidence type="ECO:0000313" key="3">
    <source>
        <dbReference type="Proteomes" id="UP000198901"/>
    </source>
</evidence>
<feature type="region of interest" description="Disordered" evidence="1">
    <location>
        <begin position="189"/>
        <end position="215"/>
    </location>
</feature>
<dbReference type="AlphaFoldDB" id="A0A1G9VHV6"/>
<evidence type="ECO:0000313" key="2">
    <source>
        <dbReference type="EMBL" id="SDM71657.1"/>
    </source>
</evidence>
<dbReference type="STRING" id="563176.SAMN04488090_4115"/>
<gene>
    <name evidence="2" type="ORF">SAMN04488090_4115</name>
</gene>
<dbReference type="OrthoDB" id="673254at2"/>
<name>A0A1G9VHV6_9BACT</name>